<dbReference type="InterPro" id="IPR001497">
    <property type="entry name" value="MethylDNA_cys_MeTrfase_AS"/>
</dbReference>
<dbReference type="InterPro" id="IPR036217">
    <property type="entry name" value="MethylDNA_cys_MeTrfase_DNAb"/>
</dbReference>
<dbReference type="GO" id="GO:0006281">
    <property type="term" value="P:DNA repair"/>
    <property type="evidence" value="ECO:0007669"/>
    <property type="project" value="UniProtKB-KW"/>
</dbReference>
<dbReference type="CDD" id="cd06445">
    <property type="entry name" value="ATase"/>
    <property type="match status" value="1"/>
</dbReference>
<dbReference type="PROSITE" id="PS00374">
    <property type="entry name" value="MGMT"/>
    <property type="match status" value="1"/>
</dbReference>
<dbReference type="GO" id="GO:0032259">
    <property type="term" value="P:methylation"/>
    <property type="evidence" value="ECO:0007669"/>
    <property type="project" value="UniProtKB-KW"/>
</dbReference>
<evidence type="ECO:0000259" key="9">
    <source>
        <dbReference type="Pfam" id="PF01035"/>
    </source>
</evidence>
<comment type="caution">
    <text evidence="10">The sequence shown here is derived from an EMBL/GenBank/DDBJ whole genome shotgun (WGS) entry which is preliminary data.</text>
</comment>
<keyword evidence="7" id="KW-0234">DNA repair</keyword>
<keyword evidence="5 10" id="KW-0808">Transferase</keyword>
<evidence type="ECO:0000256" key="6">
    <source>
        <dbReference type="ARBA" id="ARBA00022763"/>
    </source>
</evidence>
<dbReference type="EC" id="2.1.1.63" evidence="3"/>
<evidence type="ECO:0000256" key="8">
    <source>
        <dbReference type="ARBA" id="ARBA00049348"/>
    </source>
</evidence>
<sequence>MHSLWVDLFFFPSWGWFLTAATSKGLCACHVLTVDFQGEGMDVASTDVQRAAETHLHRLFPGTKLMWQPNGVSSVAREALTAYLAGGGEHPHVALDWIVGTSFQHRVWQELCRIPYGATLSYGDLARRLGLSQGARAVGQACGRNPMAIVVPCHRVIGRNGSLGGYSGGIHIKKALLALEGWKPDARPLP</sequence>
<dbReference type="PANTHER" id="PTHR10815">
    <property type="entry name" value="METHYLATED-DNA--PROTEIN-CYSTEINE METHYLTRANSFERASE"/>
    <property type="match status" value="1"/>
</dbReference>
<evidence type="ECO:0000313" key="11">
    <source>
        <dbReference type="Proteomes" id="UP000276223"/>
    </source>
</evidence>
<feature type="domain" description="Methylated-DNA-[protein]-cysteine S-methyltransferase DNA binding" evidence="9">
    <location>
        <begin position="102"/>
        <end position="181"/>
    </location>
</feature>
<dbReference type="GO" id="GO:0003908">
    <property type="term" value="F:methylated-DNA-[protein]-cysteine S-methyltransferase activity"/>
    <property type="evidence" value="ECO:0007669"/>
    <property type="project" value="UniProtKB-EC"/>
</dbReference>
<dbReference type="FunFam" id="1.10.10.10:FF:000214">
    <property type="entry name" value="Methylated-DNA--protein-cysteine methyltransferase"/>
    <property type="match status" value="1"/>
</dbReference>
<dbReference type="InterPro" id="IPR036388">
    <property type="entry name" value="WH-like_DNA-bd_sf"/>
</dbReference>
<dbReference type="InterPro" id="IPR014048">
    <property type="entry name" value="MethylDNA_cys_MeTrfase_DNA-bd"/>
</dbReference>
<dbReference type="Gene3D" id="1.10.10.10">
    <property type="entry name" value="Winged helix-like DNA-binding domain superfamily/Winged helix DNA-binding domain"/>
    <property type="match status" value="1"/>
</dbReference>
<reference evidence="10 11" key="1">
    <citation type="submission" date="2018-11" db="EMBL/GenBank/DDBJ databases">
        <title>Genomic Encyclopedia of Type Strains, Phase IV (KMG-IV): sequencing the most valuable type-strain genomes for metagenomic binning, comparative biology and taxonomic classification.</title>
        <authorList>
            <person name="Goeker M."/>
        </authorList>
    </citation>
    <scope>NUCLEOTIDE SEQUENCE [LARGE SCALE GENOMIC DNA]</scope>
    <source>
        <strain evidence="10 11">DSM 22027</strain>
    </source>
</reference>
<evidence type="ECO:0000256" key="1">
    <source>
        <dbReference type="ARBA" id="ARBA00001286"/>
    </source>
</evidence>
<evidence type="ECO:0000313" key="10">
    <source>
        <dbReference type="EMBL" id="ROQ89590.1"/>
    </source>
</evidence>
<comment type="catalytic activity">
    <reaction evidence="8">
        <text>a 6-O-methyl-2'-deoxyguanosine in DNA + L-cysteinyl-[protein] = S-methyl-L-cysteinyl-[protein] + a 2'-deoxyguanosine in DNA</text>
        <dbReference type="Rhea" id="RHEA:24000"/>
        <dbReference type="Rhea" id="RHEA-COMP:10131"/>
        <dbReference type="Rhea" id="RHEA-COMP:10132"/>
        <dbReference type="Rhea" id="RHEA-COMP:11367"/>
        <dbReference type="Rhea" id="RHEA-COMP:11368"/>
        <dbReference type="ChEBI" id="CHEBI:29950"/>
        <dbReference type="ChEBI" id="CHEBI:82612"/>
        <dbReference type="ChEBI" id="CHEBI:85445"/>
        <dbReference type="ChEBI" id="CHEBI:85448"/>
        <dbReference type="EC" id="2.1.1.63"/>
    </reaction>
</comment>
<comment type="similarity">
    <text evidence="2">Belongs to the MGMT family.</text>
</comment>
<dbReference type="SUPFAM" id="SSF46767">
    <property type="entry name" value="Methylated DNA-protein cysteine methyltransferase, C-terminal domain"/>
    <property type="match status" value="1"/>
</dbReference>
<keyword evidence="4 10" id="KW-0489">Methyltransferase</keyword>
<accession>A0A3N1ULL2</accession>
<evidence type="ECO:0000256" key="4">
    <source>
        <dbReference type="ARBA" id="ARBA00022603"/>
    </source>
</evidence>
<proteinExistence type="inferred from homology"/>
<dbReference type="EMBL" id="RJVA01000017">
    <property type="protein sequence ID" value="ROQ89590.1"/>
    <property type="molecule type" value="Genomic_DNA"/>
</dbReference>
<organism evidence="10 11">
    <name type="scientific">Desulfosoma caldarium</name>
    <dbReference type="NCBI Taxonomy" id="610254"/>
    <lineage>
        <taxon>Bacteria</taxon>
        <taxon>Pseudomonadati</taxon>
        <taxon>Thermodesulfobacteriota</taxon>
        <taxon>Syntrophobacteria</taxon>
        <taxon>Syntrophobacterales</taxon>
        <taxon>Syntrophobacteraceae</taxon>
        <taxon>Desulfosoma</taxon>
    </lineage>
</organism>
<dbReference type="AlphaFoldDB" id="A0A3N1ULL2"/>
<evidence type="ECO:0000256" key="5">
    <source>
        <dbReference type="ARBA" id="ARBA00022679"/>
    </source>
</evidence>
<name>A0A3N1ULL2_9BACT</name>
<comment type="catalytic activity">
    <reaction evidence="1">
        <text>a 4-O-methyl-thymidine in DNA + L-cysteinyl-[protein] = a thymidine in DNA + S-methyl-L-cysteinyl-[protein]</text>
        <dbReference type="Rhea" id="RHEA:53428"/>
        <dbReference type="Rhea" id="RHEA-COMP:10131"/>
        <dbReference type="Rhea" id="RHEA-COMP:10132"/>
        <dbReference type="Rhea" id="RHEA-COMP:13555"/>
        <dbReference type="Rhea" id="RHEA-COMP:13556"/>
        <dbReference type="ChEBI" id="CHEBI:29950"/>
        <dbReference type="ChEBI" id="CHEBI:82612"/>
        <dbReference type="ChEBI" id="CHEBI:137386"/>
        <dbReference type="ChEBI" id="CHEBI:137387"/>
        <dbReference type="EC" id="2.1.1.63"/>
    </reaction>
</comment>
<protein>
    <recommendedName>
        <fullName evidence="3">methylated-DNA--[protein]-cysteine S-methyltransferase</fullName>
        <ecNumber evidence="3">2.1.1.63</ecNumber>
    </recommendedName>
</protein>
<gene>
    <name evidence="10" type="ORF">EDC27_3127</name>
</gene>
<keyword evidence="11" id="KW-1185">Reference proteome</keyword>
<evidence type="ECO:0000256" key="7">
    <source>
        <dbReference type="ARBA" id="ARBA00023204"/>
    </source>
</evidence>
<evidence type="ECO:0000256" key="3">
    <source>
        <dbReference type="ARBA" id="ARBA00011918"/>
    </source>
</evidence>
<dbReference type="NCBIfam" id="TIGR00589">
    <property type="entry name" value="ogt"/>
    <property type="match status" value="1"/>
</dbReference>
<keyword evidence="6" id="KW-0227">DNA damage</keyword>
<dbReference type="RefSeq" id="WP_211334942.1">
    <property type="nucleotide sequence ID" value="NZ_RJVA01000017.1"/>
</dbReference>
<dbReference type="PANTHER" id="PTHR10815:SF5">
    <property type="entry name" value="METHYLATED-DNA--PROTEIN-CYSTEINE METHYLTRANSFERASE"/>
    <property type="match status" value="1"/>
</dbReference>
<dbReference type="Pfam" id="PF01035">
    <property type="entry name" value="DNA_binding_1"/>
    <property type="match status" value="1"/>
</dbReference>
<dbReference type="Proteomes" id="UP000276223">
    <property type="component" value="Unassembled WGS sequence"/>
</dbReference>
<evidence type="ECO:0000256" key="2">
    <source>
        <dbReference type="ARBA" id="ARBA00008711"/>
    </source>
</evidence>